<organism evidence="15 16">
    <name type="scientific">Hippocampus comes</name>
    <name type="common">Tiger tail seahorse</name>
    <dbReference type="NCBI Taxonomy" id="109280"/>
    <lineage>
        <taxon>Eukaryota</taxon>
        <taxon>Metazoa</taxon>
        <taxon>Chordata</taxon>
        <taxon>Craniata</taxon>
        <taxon>Vertebrata</taxon>
        <taxon>Euteleostomi</taxon>
        <taxon>Actinopterygii</taxon>
        <taxon>Neopterygii</taxon>
        <taxon>Teleostei</taxon>
        <taxon>Neoteleostei</taxon>
        <taxon>Acanthomorphata</taxon>
        <taxon>Syngnathiaria</taxon>
        <taxon>Syngnathiformes</taxon>
        <taxon>Syngnathoidei</taxon>
        <taxon>Syngnathidae</taxon>
        <taxon>Hippocampus</taxon>
    </lineage>
</organism>
<evidence type="ECO:0000256" key="13">
    <source>
        <dbReference type="SAM" id="SignalP"/>
    </source>
</evidence>
<proteinExistence type="predicted"/>
<dbReference type="SUPFAM" id="SSF48726">
    <property type="entry name" value="Immunoglobulin"/>
    <property type="match status" value="2"/>
</dbReference>
<keyword evidence="10" id="KW-0393">Immunoglobulin domain</keyword>
<evidence type="ECO:0000256" key="1">
    <source>
        <dbReference type="ARBA" id="ARBA00004251"/>
    </source>
</evidence>
<evidence type="ECO:0000256" key="11">
    <source>
        <dbReference type="SAM" id="MobiDB-lite"/>
    </source>
</evidence>
<name>A0A3Q3E1H2_HIPCM</name>
<evidence type="ECO:0000256" key="8">
    <source>
        <dbReference type="ARBA" id="ARBA00023170"/>
    </source>
</evidence>
<dbReference type="InterPro" id="IPR013106">
    <property type="entry name" value="Ig_V-set"/>
</dbReference>
<feature type="chain" id="PRO_5018785971" description="Ig-like domain-containing protein" evidence="13">
    <location>
        <begin position="31"/>
        <end position="390"/>
    </location>
</feature>
<accession>A0A3Q3E1H2</accession>
<keyword evidence="3 12" id="KW-0812">Transmembrane</keyword>
<keyword evidence="7" id="KW-1015">Disulfide bond</keyword>
<keyword evidence="9" id="KW-0325">Glycoprotein</keyword>
<evidence type="ECO:0000256" key="2">
    <source>
        <dbReference type="ARBA" id="ARBA00022475"/>
    </source>
</evidence>
<dbReference type="Ensembl" id="ENSHCOT00000019050.1">
    <property type="protein sequence ID" value="ENSHCOP00000025151.1"/>
    <property type="gene ID" value="ENSHCOG00000015102.1"/>
</dbReference>
<feature type="region of interest" description="Disordered" evidence="11">
    <location>
        <begin position="356"/>
        <end position="390"/>
    </location>
</feature>
<comment type="subcellular location">
    <subcellularLocation>
        <location evidence="1">Cell membrane</location>
        <topology evidence="1">Single-pass type I membrane protein</topology>
    </subcellularLocation>
</comment>
<dbReference type="Pfam" id="PF07686">
    <property type="entry name" value="V-set"/>
    <property type="match status" value="1"/>
</dbReference>
<dbReference type="GO" id="GO:0071222">
    <property type="term" value="P:cellular response to lipopolysaccharide"/>
    <property type="evidence" value="ECO:0007669"/>
    <property type="project" value="TreeGrafter"/>
</dbReference>
<evidence type="ECO:0000256" key="6">
    <source>
        <dbReference type="ARBA" id="ARBA00023136"/>
    </source>
</evidence>
<dbReference type="OMA" id="SMEYDAQ"/>
<dbReference type="GO" id="GO:0006955">
    <property type="term" value="P:immune response"/>
    <property type="evidence" value="ECO:0007669"/>
    <property type="project" value="TreeGrafter"/>
</dbReference>
<keyword evidence="5 12" id="KW-1133">Transmembrane helix</keyword>
<evidence type="ECO:0000256" key="7">
    <source>
        <dbReference type="ARBA" id="ARBA00023157"/>
    </source>
</evidence>
<feature type="compositionally biased region" description="Basic and acidic residues" evidence="11">
    <location>
        <begin position="372"/>
        <end position="390"/>
    </location>
</feature>
<feature type="transmembrane region" description="Helical" evidence="12">
    <location>
        <begin position="329"/>
        <end position="351"/>
    </location>
</feature>
<dbReference type="GO" id="GO:0031295">
    <property type="term" value="P:T cell costimulation"/>
    <property type="evidence" value="ECO:0007669"/>
    <property type="project" value="TreeGrafter"/>
</dbReference>
<dbReference type="GO" id="GO:0042102">
    <property type="term" value="P:positive regulation of T cell proliferation"/>
    <property type="evidence" value="ECO:0007669"/>
    <property type="project" value="TreeGrafter"/>
</dbReference>
<evidence type="ECO:0000256" key="10">
    <source>
        <dbReference type="ARBA" id="ARBA00023319"/>
    </source>
</evidence>
<evidence type="ECO:0000313" key="15">
    <source>
        <dbReference type="Ensembl" id="ENSHCOP00000025151.1"/>
    </source>
</evidence>
<evidence type="ECO:0000256" key="3">
    <source>
        <dbReference type="ARBA" id="ARBA00022692"/>
    </source>
</evidence>
<sequence length="390" mass="43581">MSKPKRTMIMKTRTAVVTLVVALLWQLVIGDVSDVRCRWNTSCLLEGNFSVGDDVAIYWIRFPEILVHSFSYEVDRLKKQDKRFRGRTSLFKENIGKGNASLLLKDVVVGDEGRYMCRVGTLMGISDSFVNLHIEAPVTQIHIHCDGRRLICSSDRIFPRPELRWSTVPALPHGLINTSEVRQETHTKLYNISGWLDLAGDALPDVEYVCDVNNSRSGSRVTWKKTIVNVSDAETSIECASVSDQTSAVWTFNRNHVIASKRAGHKLHIAEHWRKHVKGLSEAGGLHLQALTGHQSGTYTCTLSNATRTRVHDVFLRVMGTEDVGAEGVGVVFGVLGALLSLAAVCVIYSFDEYKRSKKEDESTHITSSPRAETRTSEEDLILDPRRETS</sequence>
<dbReference type="InterPro" id="IPR013783">
    <property type="entry name" value="Ig-like_fold"/>
</dbReference>
<reference evidence="15" key="2">
    <citation type="submission" date="2025-09" db="UniProtKB">
        <authorList>
            <consortium name="Ensembl"/>
        </authorList>
    </citation>
    <scope>IDENTIFICATION</scope>
</reference>
<keyword evidence="8" id="KW-0675">Receptor</keyword>
<keyword evidence="6 12" id="KW-0472">Membrane</keyword>
<reference evidence="15" key="1">
    <citation type="submission" date="2025-08" db="UniProtKB">
        <authorList>
            <consortium name="Ensembl"/>
        </authorList>
    </citation>
    <scope>IDENTIFICATION</scope>
</reference>
<dbReference type="Proteomes" id="UP000264820">
    <property type="component" value="Unplaced"/>
</dbReference>
<feature type="domain" description="Ig-like" evidence="14">
    <location>
        <begin position="4"/>
        <end position="119"/>
    </location>
</feature>
<dbReference type="AlphaFoldDB" id="A0A3Q3E1H2"/>
<dbReference type="InterPro" id="IPR051713">
    <property type="entry name" value="T-cell_Activation_Regulation"/>
</dbReference>
<dbReference type="Gene3D" id="2.60.40.10">
    <property type="entry name" value="Immunoglobulins"/>
    <property type="match status" value="3"/>
</dbReference>
<evidence type="ECO:0000256" key="12">
    <source>
        <dbReference type="SAM" id="Phobius"/>
    </source>
</evidence>
<dbReference type="InterPro" id="IPR036179">
    <property type="entry name" value="Ig-like_dom_sf"/>
</dbReference>
<dbReference type="GeneTree" id="ENSGT00990000206207"/>
<feature type="signal peptide" evidence="13">
    <location>
        <begin position="1"/>
        <end position="30"/>
    </location>
</feature>
<dbReference type="GO" id="GO:0007166">
    <property type="term" value="P:cell surface receptor signaling pathway"/>
    <property type="evidence" value="ECO:0007669"/>
    <property type="project" value="TreeGrafter"/>
</dbReference>
<dbReference type="GO" id="GO:0009897">
    <property type="term" value="C:external side of plasma membrane"/>
    <property type="evidence" value="ECO:0007669"/>
    <property type="project" value="TreeGrafter"/>
</dbReference>
<dbReference type="PANTHER" id="PTHR25466:SF14">
    <property type="entry name" value="BUTYROPHILIN SUBFAMILY 2 MEMBER A2-LIKE-RELATED"/>
    <property type="match status" value="1"/>
</dbReference>
<keyword evidence="2" id="KW-1003">Cell membrane</keyword>
<evidence type="ECO:0000259" key="14">
    <source>
        <dbReference type="PROSITE" id="PS50835"/>
    </source>
</evidence>
<keyword evidence="16" id="KW-1185">Reference proteome</keyword>
<evidence type="ECO:0000256" key="4">
    <source>
        <dbReference type="ARBA" id="ARBA00022729"/>
    </source>
</evidence>
<keyword evidence="4 13" id="KW-0732">Signal</keyword>
<feature type="domain" description="Ig-like" evidence="14">
    <location>
        <begin position="204"/>
        <end position="312"/>
    </location>
</feature>
<evidence type="ECO:0000313" key="16">
    <source>
        <dbReference type="Proteomes" id="UP000264820"/>
    </source>
</evidence>
<protein>
    <recommendedName>
        <fullName evidence="14">Ig-like domain-containing protein</fullName>
    </recommendedName>
</protein>
<dbReference type="PANTHER" id="PTHR25466">
    <property type="entry name" value="T-LYMPHOCYTE ACTIVATION ANTIGEN"/>
    <property type="match status" value="1"/>
</dbReference>
<dbReference type="InterPro" id="IPR007110">
    <property type="entry name" value="Ig-like_dom"/>
</dbReference>
<dbReference type="STRING" id="109280.ENSHCOP00000025151"/>
<dbReference type="PROSITE" id="PS50835">
    <property type="entry name" value="IG_LIKE"/>
    <property type="match status" value="2"/>
</dbReference>
<evidence type="ECO:0000256" key="9">
    <source>
        <dbReference type="ARBA" id="ARBA00023180"/>
    </source>
</evidence>
<evidence type="ECO:0000256" key="5">
    <source>
        <dbReference type="ARBA" id="ARBA00022989"/>
    </source>
</evidence>
<dbReference type="GO" id="GO:0042130">
    <property type="term" value="P:negative regulation of T cell proliferation"/>
    <property type="evidence" value="ECO:0007669"/>
    <property type="project" value="TreeGrafter"/>
</dbReference>